<dbReference type="OrthoDB" id="539158at2759"/>
<name>A0A6A4H398_9AGAR</name>
<organism evidence="2 3">
    <name type="scientific">Gymnopus androsaceus JB14</name>
    <dbReference type="NCBI Taxonomy" id="1447944"/>
    <lineage>
        <taxon>Eukaryota</taxon>
        <taxon>Fungi</taxon>
        <taxon>Dikarya</taxon>
        <taxon>Basidiomycota</taxon>
        <taxon>Agaricomycotina</taxon>
        <taxon>Agaricomycetes</taxon>
        <taxon>Agaricomycetidae</taxon>
        <taxon>Agaricales</taxon>
        <taxon>Marasmiineae</taxon>
        <taxon>Omphalotaceae</taxon>
        <taxon>Gymnopus</taxon>
    </lineage>
</organism>
<dbReference type="Proteomes" id="UP000799118">
    <property type="component" value="Unassembled WGS sequence"/>
</dbReference>
<evidence type="ECO:0000313" key="2">
    <source>
        <dbReference type="EMBL" id="KAE9392551.1"/>
    </source>
</evidence>
<keyword evidence="3" id="KW-1185">Reference proteome</keyword>
<proteinExistence type="predicted"/>
<protein>
    <submittedName>
        <fullName evidence="2">Uncharacterized protein</fullName>
    </submittedName>
</protein>
<evidence type="ECO:0000313" key="3">
    <source>
        <dbReference type="Proteomes" id="UP000799118"/>
    </source>
</evidence>
<evidence type="ECO:0000256" key="1">
    <source>
        <dbReference type="SAM" id="MobiDB-lite"/>
    </source>
</evidence>
<dbReference type="AlphaFoldDB" id="A0A6A4H398"/>
<sequence length="93" mass="10428">MPIVKETLEGSGITCKETPQDDSGSGVRKMRVGGYDKRKLAFKGWVEIEHFSYRGMQGSFVVMQRDKGSPLSLRELWKGLLTFTAVAPHVLKK</sequence>
<reference evidence="2" key="1">
    <citation type="journal article" date="2019" name="Environ. Microbiol.">
        <title>Fungal ecological strategies reflected in gene transcription - a case study of two litter decomposers.</title>
        <authorList>
            <person name="Barbi F."/>
            <person name="Kohler A."/>
            <person name="Barry K."/>
            <person name="Baskaran P."/>
            <person name="Daum C."/>
            <person name="Fauchery L."/>
            <person name="Ihrmark K."/>
            <person name="Kuo A."/>
            <person name="LaButti K."/>
            <person name="Lipzen A."/>
            <person name="Morin E."/>
            <person name="Grigoriev I.V."/>
            <person name="Henrissat B."/>
            <person name="Lindahl B."/>
            <person name="Martin F."/>
        </authorList>
    </citation>
    <scope>NUCLEOTIDE SEQUENCE</scope>
    <source>
        <strain evidence="2">JB14</strain>
    </source>
</reference>
<feature type="region of interest" description="Disordered" evidence="1">
    <location>
        <begin position="1"/>
        <end position="29"/>
    </location>
</feature>
<accession>A0A6A4H398</accession>
<gene>
    <name evidence="2" type="ORF">BT96DRAFT_272179</name>
</gene>
<dbReference type="EMBL" id="ML769593">
    <property type="protein sequence ID" value="KAE9392551.1"/>
    <property type="molecule type" value="Genomic_DNA"/>
</dbReference>